<protein>
    <recommendedName>
        <fullName evidence="4">Integral membrane protein</fullName>
    </recommendedName>
</protein>
<dbReference type="CDD" id="cd22189">
    <property type="entry name" value="PGAP4-like_fungal"/>
    <property type="match status" value="1"/>
</dbReference>
<dbReference type="PANTHER" id="PTHR31410">
    <property type="entry name" value="TRANSMEMBRANE PROTEIN 246"/>
    <property type="match status" value="1"/>
</dbReference>
<dbReference type="EMBL" id="ML978125">
    <property type="protein sequence ID" value="KAF2099547.1"/>
    <property type="molecule type" value="Genomic_DNA"/>
</dbReference>
<keyword evidence="3" id="KW-1185">Reference proteome</keyword>
<dbReference type="GO" id="GO:0006506">
    <property type="term" value="P:GPI anchor biosynthetic process"/>
    <property type="evidence" value="ECO:0007669"/>
    <property type="project" value="InterPro"/>
</dbReference>
<dbReference type="OrthoDB" id="2016523at2759"/>
<accession>A0A9P4IH51</accession>
<evidence type="ECO:0000256" key="1">
    <source>
        <dbReference type="SAM" id="Phobius"/>
    </source>
</evidence>
<reference evidence="2" key="1">
    <citation type="journal article" date="2020" name="Stud. Mycol.">
        <title>101 Dothideomycetes genomes: a test case for predicting lifestyles and emergence of pathogens.</title>
        <authorList>
            <person name="Haridas S."/>
            <person name="Albert R."/>
            <person name="Binder M."/>
            <person name="Bloem J."/>
            <person name="Labutti K."/>
            <person name="Salamov A."/>
            <person name="Andreopoulos B."/>
            <person name="Baker S."/>
            <person name="Barry K."/>
            <person name="Bills G."/>
            <person name="Bluhm B."/>
            <person name="Cannon C."/>
            <person name="Castanera R."/>
            <person name="Culley D."/>
            <person name="Daum C."/>
            <person name="Ezra D."/>
            <person name="Gonzalez J."/>
            <person name="Henrissat B."/>
            <person name="Kuo A."/>
            <person name="Liang C."/>
            <person name="Lipzen A."/>
            <person name="Lutzoni F."/>
            <person name="Magnuson J."/>
            <person name="Mondo S."/>
            <person name="Nolan M."/>
            <person name="Ohm R."/>
            <person name="Pangilinan J."/>
            <person name="Park H.-J."/>
            <person name="Ramirez L."/>
            <person name="Alfaro M."/>
            <person name="Sun H."/>
            <person name="Tritt A."/>
            <person name="Yoshinaga Y."/>
            <person name="Zwiers L.-H."/>
            <person name="Turgeon B."/>
            <person name="Goodwin S."/>
            <person name="Spatafora J."/>
            <person name="Crous P."/>
            <person name="Grigoriev I."/>
        </authorList>
    </citation>
    <scope>NUCLEOTIDE SEQUENCE</scope>
    <source>
        <strain evidence="2">CBS 133067</strain>
    </source>
</reference>
<evidence type="ECO:0000313" key="2">
    <source>
        <dbReference type="EMBL" id="KAF2099547.1"/>
    </source>
</evidence>
<keyword evidence="1" id="KW-0812">Transmembrane</keyword>
<keyword evidence="1" id="KW-1133">Transmembrane helix</keyword>
<keyword evidence="1" id="KW-0472">Membrane</keyword>
<feature type="transmembrane region" description="Helical" evidence="1">
    <location>
        <begin position="287"/>
        <end position="313"/>
    </location>
</feature>
<comment type="caution">
    <text evidence="2">The sequence shown here is derived from an EMBL/GenBank/DDBJ whole genome shotgun (WGS) entry which is preliminary data.</text>
</comment>
<dbReference type="PANTHER" id="PTHR31410:SF1">
    <property type="entry name" value="POST-GPI ATTACHMENT TO PROTEINS FACTOR 4"/>
    <property type="match status" value="1"/>
</dbReference>
<sequence length="438" mass="49874">MIRLGLPSSVRVLVISCTLFFLFITYGRNHFYRDPGSAFFDQDRAFERYYSLVRELEASDWRNEVFHQLKGHTNQTTHGNHDVLHSKGPDPQLCAVFVTAYREGGPQYVDTAISSALAGLTPAERKDIDVRLYVANTDPSVHPAWNSWLRDVVDDTFTTKDNVYASKMQHMKVLEKEKKFHEKAGLDYSVALQRCVADSAAPYIAIFEGDVIIADGWFARTLLGLKDIREQYEMGTKQWLYMRLFNEERSTGWATKDPLGNNVLWISLGVDVFLCAIAFLLKRHSRLLGPLFSPLSMLIICLITVPGLVILFFQAGKASMLPPSTGVHREDGFGCCNQGMIYPREVAADLASYLEEMAANMPHDNAIMEYHRKKQLALFALYPMQVQHVGFRSIITPNRRDDMEVWSMAFESLSPTNLAHDHERMVKEIYGDKAWELT</sequence>
<name>A0A9P4IH51_9PEZI</name>
<proteinExistence type="predicted"/>
<evidence type="ECO:0008006" key="4">
    <source>
        <dbReference type="Google" id="ProtNLM"/>
    </source>
</evidence>
<organism evidence="2 3">
    <name type="scientific">Rhizodiscina lignyota</name>
    <dbReference type="NCBI Taxonomy" id="1504668"/>
    <lineage>
        <taxon>Eukaryota</taxon>
        <taxon>Fungi</taxon>
        <taxon>Dikarya</taxon>
        <taxon>Ascomycota</taxon>
        <taxon>Pezizomycotina</taxon>
        <taxon>Dothideomycetes</taxon>
        <taxon>Pleosporomycetidae</taxon>
        <taxon>Aulographales</taxon>
        <taxon>Rhizodiscinaceae</taxon>
        <taxon>Rhizodiscina</taxon>
    </lineage>
</organism>
<gene>
    <name evidence="2" type="ORF">NA57DRAFT_75046</name>
</gene>
<dbReference type="GO" id="GO:0016757">
    <property type="term" value="F:glycosyltransferase activity"/>
    <property type="evidence" value="ECO:0007669"/>
    <property type="project" value="InterPro"/>
</dbReference>
<dbReference type="InterPro" id="IPR029675">
    <property type="entry name" value="PGAP4"/>
</dbReference>
<evidence type="ECO:0000313" key="3">
    <source>
        <dbReference type="Proteomes" id="UP000799772"/>
    </source>
</evidence>
<dbReference type="AlphaFoldDB" id="A0A9P4IH51"/>
<dbReference type="Proteomes" id="UP000799772">
    <property type="component" value="Unassembled WGS sequence"/>
</dbReference>
<feature type="transmembrane region" description="Helical" evidence="1">
    <location>
        <begin position="6"/>
        <end position="26"/>
    </location>
</feature>
<feature type="transmembrane region" description="Helical" evidence="1">
    <location>
        <begin position="263"/>
        <end position="281"/>
    </location>
</feature>
<dbReference type="GO" id="GO:0000139">
    <property type="term" value="C:Golgi membrane"/>
    <property type="evidence" value="ECO:0007669"/>
    <property type="project" value="InterPro"/>
</dbReference>